<dbReference type="InterPro" id="IPR052356">
    <property type="entry name" value="Thiol_S-MT"/>
</dbReference>
<dbReference type="PANTHER" id="PTHR45036">
    <property type="entry name" value="METHYLTRANSFERASE LIKE 7B"/>
    <property type="match status" value="1"/>
</dbReference>
<comment type="caution">
    <text evidence="3">The sequence shown here is derived from an EMBL/GenBank/DDBJ whole genome shotgun (WGS) entry which is preliminary data.</text>
</comment>
<keyword evidence="1" id="KW-1133">Transmembrane helix</keyword>
<evidence type="ECO:0000313" key="4">
    <source>
        <dbReference type="Proteomes" id="UP000812440"/>
    </source>
</evidence>
<feature type="transmembrane region" description="Helical" evidence="1">
    <location>
        <begin position="6"/>
        <end position="28"/>
    </location>
</feature>
<evidence type="ECO:0000256" key="1">
    <source>
        <dbReference type="SAM" id="Phobius"/>
    </source>
</evidence>
<dbReference type="AlphaFoldDB" id="A0A8T2K5R3"/>
<dbReference type="InterPro" id="IPR013216">
    <property type="entry name" value="Methyltransf_11"/>
</dbReference>
<dbReference type="PANTHER" id="PTHR45036:SF1">
    <property type="entry name" value="METHYLTRANSFERASE LIKE 7A"/>
    <property type="match status" value="1"/>
</dbReference>
<evidence type="ECO:0000313" key="3">
    <source>
        <dbReference type="EMBL" id="KAG8452599.1"/>
    </source>
</evidence>
<proteinExistence type="predicted"/>
<dbReference type="Pfam" id="PF08241">
    <property type="entry name" value="Methyltransf_11"/>
    <property type="match status" value="1"/>
</dbReference>
<dbReference type="CDD" id="cd02440">
    <property type="entry name" value="AdoMet_MTases"/>
    <property type="match status" value="1"/>
</dbReference>
<accession>A0A8T2K5R3</accession>
<name>A0A8T2K5R3_9PIPI</name>
<dbReference type="EMBL" id="JAACNH010000002">
    <property type="protein sequence ID" value="KAG8452599.1"/>
    <property type="molecule type" value="Genomic_DNA"/>
</dbReference>
<keyword evidence="1" id="KW-0812">Transmembrane</keyword>
<dbReference type="SUPFAM" id="SSF53335">
    <property type="entry name" value="S-adenosyl-L-methionine-dependent methyltransferases"/>
    <property type="match status" value="1"/>
</dbReference>
<reference evidence="3" key="1">
    <citation type="thesis" date="2020" institute="ProQuest LLC" country="789 East Eisenhower Parkway, Ann Arbor, MI, USA">
        <title>Comparative Genomics and Chromosome Evolution.</title>
        <authorList>
            <person name="Mudd A.B."/>
        </authorList>
    </citation>
    <scope>NUCLEOTIDE SEQUENCE</scope>
    <source>
        <strain evidence="3">Female2</strain>
        <tissue evidence="3">Blood</tissue>
    </source>
</reference>
<dbReference type="Proteomes" id="UP000812440">
    <property type="component" value="Chromosome 2"/>
</dbReference>
<dbReference type="InterPro" id="IPR029063">
    <property type="entry name" value="SAM-dependent_MTases_sf"/>
</dbReference>
<sequence>MALHVMVLQVCVGIVALPVHLLVFLGLWDRVAKRLLPRLLVGITKRYNMELGEEKRKLFSNMTDFTGPSRSLSVLELGCGTGANFQFYPVGCEVTCVDPNPNFRSYLTKSLAENDHINFQRFLVSPGEDMAQVADGSMDVVVCTLVLCSVKEVEAILTEVLRVLRPGGAYYFLEHVTADPTSWMYFFQKVLDPTWKYLGDGCRLTKKTWKYLENAKFSEVKLRHIQAPFKWSPVKNHIIGYAVK</sequence>
<organism evidence="3 4">
    <name type="scientific">Hymenochirus boettgeri</name>
    <name type="common">Congo dwarf clawed frog</name>
    <dbReference type="NCBI Taxonomy" id="247094"/>
    <lineage>
        <taxon>Eukaryota</taxon>
        <taxon>Metazoa</taxon>
        <taxon>Chordata</taxon>
        <taxon>Craniata</taxon>
        <taxon>Vertebrata</taxon>
        <taxon>Euteleostomi</taxon>
        <taxon>Amphibia</taxon>
        <taxon>Batrachia</taxon>
        <taxon>Anura</taxon>
        <taxon>Pipoidea</taxon>
        <taxon>Pipidae</taxon>
        <taxon>Pipinae</taxon>
        <taxon>Hymenochirus</taxon>
    </lineage>
</organism>
<dbReference type="GO" id="GO:0008757">
    <property type="term" value="F:S-adenosylmethionine-dependent methyltransferase activity"/>
    <property type="evidence" value="ECO:0007669"/>
    <property type="project" value="InterPro"/>
</dbReference>
<evidence type="ECO:0000259" key="2">
    <source>
        <dbReference type="Pfam" id="PF08241"/>
    </source>
</evidence>
<keyword evidence="4" id="KW-1185">Reference proteome</keyword>
<dbReference type="Gene3D" id="3.40.50.150">
    <property type="entry name" value="Vaccinia Virus protein VP39"/>
    <property type="match status" value="1"/>
</dbReference>
<gene>
    <name evidence="3" type="ORF">GDO86_004400</name>
</gene>
<keyword evidence="1" id="KW-0472">Membrane</keyword>
<dbReference type="OrthoDB" id="416496at2759"/>
<feature type="domain" description="Methyltransferase type 11" evidence="2">
    <location>
        <begin position="75"/>
        <end position="172"/>
    </location>
</feature>
<protein>
    <recommendedName>
        <fullName evidence="2">Methyltransferase type 11 domain-containing protein</fullName>
    </recommendedName>
</protein>